<keyword evidence="5 8" id="KW-1133">Transmembrane helix</keyword>
<feature type="transmembrane region" description="Helical" evidence="8">
    <location>
        <begin position="196"/>
        <end position="217"/>
    </location>
</feature>
<feature type="region of interest" description="Disordered" evidence="7">
    <location>
        <begin position="559"/>
        <end position="608"/>
    </location>
</feature>
<dbReference type="STRING" id="1280837.A0A316VAU3"/>
<evidence type="ECO:0000256" key="5">
    <source>
        <dbReference type="ARBA" id="ARBA00022989"/>
    </source>
</evidence>
<dbReference type="InParanoid" id="A0A316VAU3"/>
<sequence length="608" mass="65075">MTTKTEGETSIQSYNGNNDLGHIPKSRSIKQKAKRFAKSLISKDAWIGDHDYATLLIPTIPFVTKTKRELPFYGVHDRIPYFLLLILGFQHALAMVGGVVTPPLLIGGSSGANLNEDDVQYIVSASLIWCGLGTILQISRFQLLKSRYFIGTGILNVTGTSFAFVNVALAYLSQAYASGICPTAADGTKLPCPKEFGAILGTASLTGLFFIGLAFIPPKLIRRLFPPLIVGMMLFLIGASLVKSGITNWAGGSGPCMSDHSMLCPSNNAPVTKHLWGSAPLIGLGFSAFITIIICELFGSPFIKSASVFIGLIVGMIIAGALGYFDKSTIDSAPAFTFLWVKTFPLSLRGQLVLPMLAAWSVICAETVANVTAASDVSQLPIEGEQFESRIQGGLAADALSASLAPLAMISPLTTFAQNAGVIAITRNASRNAGYVCAIFLFIMGIVAKFAAIFVALPPSVLGGFSTFLFGSVAVSGIRVMAYAKWDRRARFIATCGMSLGLASLCVPTWFDYFFTYSGNNQGLKGLIQAVVLVVEEPYLIAAIVGISLNAVLPEESGFVSTPSNIEEGRLSSEDHVEAPQREEEDKSRMTPSESLDQPQQFDENTKY</sequence>
<dbReference type="Proteomes" id="UP000245771">
    <property type="component" value="Unassembled WGS sequence"/>
</dbReference>
<feature type="transmembrane region" description="Helical" evidence="8">
    <location>
        <begin position="81"/>
        <end position="99"/>
    </location>
</feature>
<dbReference type="GeneID" id="37021160"/>
<feature type="transmembrane region" description="Helical" evidence="8">
    <location>
        <begin position="461"/>
        <end position="480"/>
    </location>
</feature>
<feature type="transmembrane region" description="Helical" evidence="8">
    <location>
        <begin position="306"/>
        <end position="325"/>
    </location>
</feature>
<evidence type="ECO:0000256" key="8">
    <source>
        <dbReference type="SAM" id="Phobius"/>
    </source>
</evidence>
<dbReference type="PANTHER" id="PTHR42810:SF2">
    <property type="entry name" value="PURINE PERMEASE C1399.01C-RELATED"/>
    <property type="match status" value="1"/>
</dbReference>
<dbReference type="GO" id="GO:0005886">
    <property type="term" value="C:plasma membrane"/>
    <property type="evidence" value="ECO:0007669"/>
    <property type="project" value="TreeGrafter"/>
</dbReference>
<evidence type="ECO:0000256" key="1">
    <source>
        <dbReference type="ARBA" id="ARBA00004141"/>
    </source>
</evidence>
<keyword evidence="6 8" id="KW-0472">Membrane</keyword>
<feature type="transmembrane region" description="Helical" evidence="8">
    <location>
        <begin position="275"/>
        <end position="299"/>
    </location>
</feature>
<dbReference type="FunCoup" id="A0A316VAU3">
    <property type="interactions" value="80"/>
</dbReference>
<dbReference type="Pfam" id="PF00860">
    <property type="entry name" value="Xan_ur_permease"/>
    <property type="match status" value="1"/>
</dbReference>
<feature type="transmembrane region" description="Helical" evidence="8">
    <location>
        <begin position="148"/>
        <end position="172"/>
    </location>
</feature>
<comment type="similarity">
    <text evidence="2">Belongs to the nucleobase:cation symporter-2 (NCS2) (TC 2.A.40) family.</text>
</comment>
<feature type="transmembrane region" description="Helical" evidence="8">
    <location>
        <begin position="119"/>
        <end position="136"/>
    </location>
</feature>
<keyword evidence="3" id="KW-0813">Transport</keyword>
<evidence type="ECO:0000256" key="2">
    <source>
        <dbReference type="ARBA" id="ARBA00008821"/>
    </source>
</evidence>
<dbReference type="OrthoDB" id="1641903at2759"/>
<evidence type="ECO:0000313" key="9">
    <source>
        <dbReference type="EMBL" id="PWN32655.1"/>
    </source>
</evidence>
<name>A0A316VAU3_9BASI</name>
<feature type="transmembrane region" description="Helical" evidence="8">
    <location>
        <begin position="492"/>
        <end position="511"/>
    </location>
</feature>
<feature type="transmembrane region" description="Helical" evidence="8">
    <location>
        <begin position="224"/>
        <end position="242"/>
    </location>
</feature>
<evidence type="ECO:0000256" key="6">
    <source>
        <dbReference type="ARBA" id="ARBA00023136"/>
    </source>
</evidence>
<feature type="transmembrane region" description="Helical" evidence="8">
    <location>
        <begin position="531"/>
        <end position="553"/>
    </location>
</feature>
<feature type="compositionally biased region" description="Polar residues" evidence="7">
    <location>
        <begin position="590"/>
        <end position="608"/>
    </location>
</feature>
<evidence type="ECO:0000256" key="7">
    <source>
        <dbReference type="SAM" id="MobiDB-lite"/>
    </source>
</evidence>
<proteinExistence type="inferred from homology"/>
<keyword evidence="10" id="KW-1185">Reference proteome</keyword>
<keyword evidence="4 8" id="KW-0812">Transmembrane</keyword>
<dbReference type="PANTHER" id="PTHR42810">
    <property type="entry name" value="PURINE PERMEASE C1399.01C-RELATED"/>
    <property type="match status" value="1"/>
</dbReference>
<gene>
    <name evidence="9" type="ORF">FA14DRAFT_161997</name>
</gene>
<dbReference type="NCBIfam" id="TIGR00801">
    <property type="entry name" value="ncs2"/>
    <property type="match status" value="1"/>
</dbReference>
<dbReference type="EMBL" id="KZ819605">
    <property type="protein sequence ID" value="PWN32655.1"/>
    <property type="molecule type" value="Genomic_DNA"/>
</dbReference>
<evidence type="ECO:0000256" key="3">
    <source>
        <dbReference type="ARBA" id="ARBA00022448"/>
    </source>
</evidence>
<feature type="transmembrane region" description="Helical" evidence="8">
    <location>
        <begin position="433"/>
        <end position="455"/>
    </location>
</feature>
<dbReference type="GO" id="GO:0000324">
    <property type="term" value="C:fungal-type vacuole"/>
    <property type="evidence" value="ECO:0007669"/>
    <property type="project" value="TreeGrafter"/>
</dbReference>
<comment type="subcellular location">
    <subcellularLocation>
        <location evidence="1">Membrane</location>
        <topology evidence="1">Multi-pass membrane protein</topology>
    </subcellularLocation>
</comment>
<protein>
    <submittedName>
        <fullName evidence="9">Putative purine permease</fullName>
    </submittedName>
</protein>
<dbReference type="AlphaFoldDB" id="A0A316VAU3"/>
<reference evidence="9 10" key="1">
    <citation type="journal article" date="2018" name="Mol. Biol. Evol.">
        <title>Broad Genomic Sampling Reveals a Smut Pathogenic Ancestry of the Fungal Clade Ustilaginomycotina.</title>
        <authorList>
            <person name="Kijpornyongpan T."/>
            <person name="Mondo S.J."/>
            <person name="Barry K."/>
            <person name="Sandor L."/>
            <person name="Lee J."/>
            <person name="Lipzen A."/>
            <person name="Pangilinan J."/>
            <person name="LaButti K."/>
            <person name="Hainaut M."/>
            <person name="Henrissat B."/>
            <person name="Grigoriev I.V."/>
            <person name="Spatafora J.W."/>
            <person name="Aime M.C."/>
        </authorList>
    </citation>
    <scope>NUCLEOTIDE SEQUENCE [LARGE SCALE GENOMIC DNA]</scope>
    <source>
        <strain evidence="9 10">MCA 3882</strain>
    </source>
</reference>
<evidence type="ECO:0000256" key="4">
    <source>
        <dbReference type="ARBA" id="ARBA00022692"/>
    </source>
</evidence>
<organism evidence="9 10">
    <name type="scientific">Meira miltonrushii</name>
    <dbReference type="NCBI Taxonomy" id="1280837"/>
    <lineage>
        <taxon>Eukaryota</taxon>
        <taxon>Fungi</taxon>
        <taxon>Dikarya</taxon>
        <taxon>Basidiomycota</taxon>
        <taxon>Ustilaginomycotina</taxon>
        <taxon>Exobasidiomycetes</taxon>
        <taxon>Exobasidiales</taxon>
        <taxon>Brachybasidiaceae</taxon>
        <taxon>Meira</taxon>
    </lineage>
</organism>
<dbReference type="InterPro" id="IPR006042">
    <property type="entry name" value="Xan_ur_permease"/>
</dbReference>
<dbReference type="PROSITE" id="PS01116">
    <property type="entry name" value="XANTH_URACIL_PERMASE"/>
    <property type="match status" value="1"/>
</dbReference>
<dbReference type="RefSeq" id="XP_025352957.1">
    <property type="nucleotide sequence ID" value="XM_025499379.1"/>
</dbReference>
<feature type="compositionally biased region" description="Basic and acidic residues" evidence="7">
    <location>
        <begin position="567"/>
        <end position="589"/>
    </location>
</feature>
<dbReference type="InterPro" id="IPR006043">
    <property type="entry name" value="NCS2"/>
</dbReference>
<feature type="region of interest" description="Disordered" evidence="7">
    <location>
        <begin position="1"/>
        <end position="24"/>
    </location>
</feature>
<evidence type="ECO:0000313" key="10">
    <source>
        <dbReference type="Proteomes" id="UP000245771"/>
    </source>
</evidence>
<feature type="compositionally biased region" description="Polar residues" evidence="7">
    <location>
        <begin position="1"/>
        <end position="18"/>
    </location>
</feature>
<dbReference type="GO" id="GO:0042907">
    <property type="term" value="F:xanthine transmembrane transporter activity"/>
    <property type="evidence" value="ECO:0007669"/>
    <property type="project" value="TreeGrafter"/>
</dbReference>
<accession>A0A316VAU3</accession>